<evidence type="ECO:0000313" key="2">
    <source>
        <dbReference type="Proteomes" id="UP000727993"/>
    </source>
</evidence>
<name>A0A936TCS1_9ACTN</name>
<sequence length="250" mass="25673">MITVWSPKGGQGLSVTVAALALAHLRHDGASVAIVDLAGDQPAVLGVEGVGSVGVLDWLGSRASPQALGRTAIEVIDGLTLIPRGGGPPSVRPRPTDAPEVARPSRVVELWGAIDGLADLVLVDAGVPAPAPGALRLAYGADLSRQAVRAAATNIVVVRACYLALRRFGRLDLAAGAIVFLREPRRALVAADLETTVGAPVVGTVEIDPAVARATDSGLLTSRLPRRLERQLVDVVHTARRAGSAFGGVT</sequence>
<proteinExistence type="predicted"/>
<comment type="caution">
    <text evidence="1">The sequence shown here is derived from an EMBL/GenBank/DDBJ whole genome shotgun (WGS) entry which is preliminary data.</text>
</comment>
<reference evidence="1 2" key="1">
    <citation type="submission" date="2020-10" db="EMBL/GenBank/DDBJ databases">
        <title>Connecting structure to function with the recovery of over 1000 high-quality activated sludge metagenome-assembled genomes encoding full-length rRNA genes using long-read sequencing.</title>
        <authorList>
            <person name="Singleton C.M."/>
            <person name="Petriglieri F."/>
            <person name="Kristensen J.M."/>
            <person name="Kirkegaard R.H."/>
            <person name="Michaelsen T.Y."/>
            <person name="Andersen M.H."/>
            <person name="Karst S.M."/>
            <person name="Dueholm M.S."/>
            <person name="Nielsen P.H."/>
            <person name="Albertsen M."/>
        </authorList>
    </citation>
    <scope>NUCLEOTIDE SEQUENCE [LARGE SCALE GENOMIC DNA]</scope>
    <source>
        <strain evidence="1">Lyne_18-Q3-R50-59_MAXAC.006</strain>
    </source>
</reference>
<dbReference type="InterPro" id="IPR027417">
    <property type="entry name" value="P-loop_NTPase"/>
</dbReference>
<dbReference type="SUPFAM" id="SSF52540">
    <property type="entry name" value="P-loop containing nucleoside triphosphate hydrolases"/>
    <property type="match status" value="1"/>
</dbReference>
<evidence type="ECO:0008006" key="3">
    <source>
        <dbReference type="Google" id="ProtNLM"/>
    </source>
</evidence>
<protein>
    <recommendedName>
        <fullName evidence="3">CobQ/CobB/MinD/ParA nucleotide binding domain-containing protein</fullName>
    </recommendedName>
</protein>
<dbReference type="Proteomes" id="UP000727993">
    <property type="component" value="Unassembled WGS sequence"/>
</dbReference>
<dbReference type="EMBL" id="JADJZA010000006">
    <property type="protein sequence ID" value="MBK9296816.1"/>
    <property type="molecule type" value="Genomic_DNA"/>
</dbReference>
<dbReference type="AlphaFoldDB" id="A0A936TCS1"/>
<evidence type="ECO:0000313" key="1">
    <source>
        <dbReference type="EMBL" id="MBK9296816.1"/>
    </source>
</evidence>
<organism evidence="1 2">
    <name type="scientific">Candidatus Neomicrothrix subdominans</name>
    <dbReference type="NCBI Taxonomy" id="2954438"/>
    <lineage>
        <taxon>Bacteria</taxon>
        <taxon>Bacillati</taxon>
        <taxon>Actinomycetota</taxon>
        <taxon>Acidimicrobiia</taxon>
        <taxon>Acidimicrobiales</taxon>
        <taxon>Microthrixaceae</taxon>
        <taxon>Candidatus Neomicrothrix</taxon>
    </lineage>
</organism>
<accession>A0A936TCS1</accession>
<gene>
    <name evidence="1" type="ORF">IPN02_08230</name>
</gene>
<dbReference type="Gene3D" id="3.40.50.300">
    <property type="entry name" value="P-loop containing nucleotide triphosphate hydrolases"/>
    <property type="match status" value="1"/>
</dbReference>